<evidence type="ECO:0000256" key="1">
    <source>
        <dbReference type="SAM" id="MobiDB-lite"/>
    </source>
</evidence>
<accession>A0ABV1S953</accession>
<feature type="compositionally biased region" description="Polar residues" evidence="1">
    <location>
        <begin position="35"/>
        <end position="44"/>
    </location>
</feature>
<dbReference type="EMBL" id="JBEOME010000012">
    <property type="protein sequence ID" value="MER3123049.1"/>
    <property type="molecule type" value="Genomic_DNA"/>
</dbReference>
<evidence type="ECO:0008006" key="4">
    <source>
        <dbReference type="Google" id="ProtNLM"/>
    </source>
</evidence>
<dbReference type="Proteomes" id="UP001467674">
    <property type="component" value="Unassembled WGS sequence"/>
</dbReference>
<keyword evidence="3" id="KW-1185">Reference proteome</keyword>
<protein>
    <recommendedName>
        <fullName evidence="4">Lipoprotein</fullName>
    </recommendedName>
</protein>
<dbReference type="RefSeq" id="WP_171465518.1">
    <property type="nucleotide sequence ID" value="NZ_JBEOME010000012.1"/>
</dbReference>
<evidence type="ECO:0000313" key="3">
    <source>
        <dbReference type="Proteomes" id="UP001467674"/>
    </source>
</evidence>
<name>A0ABV1S953_BACAB</name>
<dbReference type="PROSITE" id="PS51257">
    <property type="entry name" value="PROKAR_LIPOPROTEIN"/>
    <property type="match status" value="1"/>
</dbReference>
<organism evidence="2 3">
    <name type="scientific">Bacillus altitudinis</name>
    <dbReference type="NCBI Taxonomy" id="293387"/>
    <lineage>
        <taxon>Bacteria</taxon>
        <taxon>Bacillati</taxon>
        <taxon>Bacillota</taxon>
        <taxon>Bacilli</taxon>
        <taxon>Bacillales</taxon>
        <taxon>Bacillaceae</taxon>
        <taxon>Bacillus</taxon>
    </lineage>
</organism>
<sequence>MKTRSKWLLGVTLVMVLFLLGACEETKDKSEKTNTKAQEGSSSKTEAKSDKPMLISEALDKYNMWFKTDGDPNRNSKVRDVYVFKDGKAIHYYQNTSEPLTLEKINSMTDKEVIEFLEKEDKDSYKSEGDYKLDIMLDQLGQTTENITLVINNKLIKRVSPLESFAFENIGSDDSIRGKYNNDEYAYLKALKDGKEKVYTESEIEKNKIINHEVKGDFQITTKEIDEESELGFIQSFVHQTIFKTTYAGIFVNADESLITRVEDDSYPGLILDTPEEKGKGVTIESIKK</sequence>
<proteinExistence type="predicted"/>
<feature type="region of interest" description="Disordered" evidence="1">
    <location>
        <begin position="29"/>
        <end position="50"/>
    </location>
</feature>
<comment type="caution">
    <text evidence="2">The sequence shown here is derived from an EMBL/GenBank/DDBJ whole genome shotgun (WGS) entry which is preliminary data.</text>
</comment>
<reference evidence="2 3" key="1">
    <citation type="submission" date="2024-06" db="EMBL/GenBank/DDBJ databases">
        <title>Construction of an artificial bacterial consortium using nitrogen cycle bacteria from Cuatro Cienegas Basin and a mangrove forest.</title>
        <authorList>
            <person name="Aguilera-Najera D."/>
            <person name="Marquez-Cianci L."/>
            <person name="Martinez-Perez E."/>
            <person name="Rosas-Barrera M."/>
            <person name="Rodriguez-Cruz U.E."/>
            <person name="Tapia-Lopez R."/>
            <person name="Eguiarte L.E."/>
            <person name="Souza-Saldivar V."/>
        </authorList>
    </citation>
    <scope>NUCLEOTIDE SEQUENCE [LARGE SCALE GENOMIC DNA]</scope>
    <source>
        <strain evidence="2 3">S14-15</strain>
    </source>
</reference>
<gene>
    <name evidence="2" type="ORF">ABQG71_17950</name>
</gene>
<evidence type="ECO:0000313" key="2">
    <source>
        <dbReference type="EMBL" id="MER3123049.1"/>
    </source>
</evidence>